<name>A0ABR4A574_9LECA</name>
<feature type="region of interest" description="Disordered" evidence="1">
    <location>
        <begin position="219"/>
        <end position="386"/>
    </location>
</feature>
<reference evidence="2 3" key="1">
    <citation type="submission" date="2024-09" db="EMBL/GenBank/DDBJ databases">
        <title>Rethinking Asexuality: The Enigmatic Case of Functional Sexual Genes in Lepraria (Stereocaulaceae).</title>
        <authorList>
            <person name="Doellman M."/>
            <person name="Sun Y."/>
            <person name="Barcenas-Pena A."/>
            <person name="Lumbsch H.T."/>
            <person name="Grewe F."/>
        </authorList>
    </citation>
    <scope>NUCLEOTIDE SEQUENCE [LARGE SCALE GENOMIC DNA]</scope>
    <source>
        <strain evidence="2 3">Mercado 3170</strain>
    </source>
</reference>
<feature type="compositionally biased region" description="Acidic residues" evidence="1">
    <location>
        <begin position="249"/>
        <end position="262"/>
    </location>
</feature>
<feature type="compositionally biased region" description="Basic and acidic residues" evidence="1">
    <location>
        <begin position="364"/>
        <end position="373"/>
    </location>
</feature>
<protein>
    <submittedName>
        <fullName evidence="2">Uncharacterized protein</fullName>
    </submittedName>
</protein>
<keyword evidence="3" id="KW-1185">Reference proteome</keyword>
<comment type="caution">
    <text evidence="2">The sequence shown here is derived from an EMBL/GenBank/DDBJ whole genome shotgun (WGS) entry which is preliminary data.</text>
</comment>
<evidence type="ECO:0000313" key="2">
    <source>
        <dbReference type="EMBL" id="KAL2039919.1"/>
    </source>
</evidence>
<accession>A0ABR4A574</accession>
<proteinExistence type="predicted"/>
<dbReference type="EMBL" id="JBEFKJ010000023">
    <property type="protein sequence ID" value="KAL2039919.1"/>
    <property type="molecule type" value="Genomic_DNA"/>
</dbReference>
<evidence type="ECO:0000256" key="1">
    <source>
        <dbReference type="SAM" id="MobiDB-lite"/>
    </source>
</evidence>
<dbReference type="Proteomes" id="UP001590950">
    <property type="component" value="Unassembled WGS sequence"/>
</dbReference>
<evidence type="ECO:0000313" key="3">
    <source>
        <dbReference type="Proteomes" id="UP001590950"/>
    </source>
</evidence>
<feature type="compositionally biased region" description="Pro residues" evidence="1">
    <location>
        <begin position="62"/>
        <end position="73"/>
    </location>
</feature>
<feature type="compositionally biased region" description="Basic and acidic residues" evidence="1">
    <location>
        <begin position="341"/>
        <end position="356"/>
    </location>
</feature>
<feature type="region of interest" description="Disordered" evidence="1">
    <location>
        <begin position="1"/>
        <end position="77"/>
    </location>
</feature>
<gene>
    <name evidence="2" type="ORF">N7G274_007322</name>
</gene>
<organism evidence="2 3">
    <name type="scientific">Stereocaulon virgatum</name>
    <dbReference type="NCBI Taxonomy" id="373712"/>
    <lineage>
        <taxon>Eukaryota</taxon>
        <taxon>Fungi</taxon>
        <taxon>Dikarya</taxon>
        <taxon>Ascomycota</taxon>
        <taxon>Pezizomycotina</taxon>
        <taxon>Lecanoromycetes</taxon>
        <taxon>OSLEUM clade</taxon>
        <taxon>Lecanoromycetidae</taxon>
        <taxon>Lecanorales</taxon>
        <taxon>Lecanorineae</taxon>
        <taxon>Stereocaulaceae</taxon>
        <taxon>Stereocaulon</taxon>
    </lineage>
</organism>
<feature type="compositionally biased region" description="Pro residues" evidence="1">
    <location>
        <begin position="291"/>
        <end position="303"/>
    </location>
</feature>
<feature type="region of interest" description="Disordered" evidence="1">
    <location>
        <begin position="135"/>
        <end position="183"/>
    </location>
</feature>
<sequence length="386" mass="42680">MARTLPWLKNAATSTAQPSKPRPTKRQRTLDPASEPESGTSPRAIAAKKKQASSRADRTPTTSPPLDPPPTSPLRPGFNADDIYIMVEDEFLSTARLFTAHLHHAEYVRLKNEAKKRNVDGIERPIDSITEMRAETRKKKGAVRQEVRAKAAVDKAAPSTRRGKGEGSGTIESDSEEEERNDDLWQGTQLQRFMSTSSRKTLAGLTGLQGVVSHTRAAAGLARAEKRTSLHAQTTPTKRIGRRDRDAEVVDDETDEDTDDLDAPSHRRTTVPERKTFSIPTHKAVQEPPNSKAPPPSPSPPHSPPRRAFLDITLIPQFPPSSEPPSKEKPQPHPGPPITHDSQENMKVARERLEARRKAKARRERMGKAEKESTGVAVDEIPVFLV</sequence>
<feature type="compositionally biased region" description="Basic and acidic residues" evidence="1">
    <location>
        <begin position="143"/>
        <end position="153"/>
    </location>
</feature>